<dbReference type="InterPro" id="IPR051934">
    <property type="entry name" value="Phage_Tail_Fiber_Structural"/>
</dbReference>
<evidence type="ECO:0000313" key="1">
    <source>
        <dbReference type="EMBL" id="MDQ0454725.1"/>
    </source>
</evidence>
<dbReference type="PANTHER" id="PTHR35191">
    <property type="entry name" value="PROPHAGE SIDE TAIL FIBER PROTEIN HOMOLOG STFQ-RELATED"/>
    <property type="match status" value="1"/>
</dbReference>
<gene>
    <name evidence="1" type="ORF">QO005_001052</name>
</gene>
<accession>A0ABU0I911</accession>
<keyword evidence="1" id="KW-0378">Hydrolase</keyword>
<name>A0ABU0I911_9HYPH</name>
<dbReference type="RefSeq" id="WP_307156928.1">
    <property type="nucleotide sequence ID" value="NZ_JAUSWH010000002.1"/>
</dbReference>
<reference evidence="1 2" key="1">
    <citation type="submission" date="2023-07" db="EMBL/GenBank/DDBJ databases">
        <title>Genomic Encyclopedia of Type Strains, Phase IV (KMG-IV): sequencing the most valuable type-strain genomes for metagenomic binning, comparative biology and taxonomic classification.</title>
        <authorList>
            <person name="Goeker M."/>
        </authorList>
    </citation>
    <scope>NUCLEOTIDE SEQUENCE [LARGE SCALE GENOMIC DNA]</scope>
    <source>
        <strain evidence="1 2">DSM 100301</strain>
    </source>
</reference>
<keyword evidence="2" id="KW-1185">Reference proteome</keyword>
<sequence>MTDLGVRTPNITSASVLDTVLGNRGGSSRQISVDDLNNQMAGSGAIAASLASIAAKAAGKWISFDTQATMDANLAYAADTEARVYGTGAGIYKKVGDSGSGSWSYVGPLPEADTTELGPIVPGVFENVQGQLILAGGVTLYRGDRNRELGVVIPVGQTAAGAALVYDYAIDRPLAAQLANRTLRITMAFDVSGPFTRTFTPGLNIADQAGNVEANAFTLISNTSPSTYRRIVVMETSIPADTTTIEPYVLLGGSAAATEEYAVLSGLYLAIVTTTSDVATLASDNAQSGYKLGLMAGMPDIGSVFNDCQTVMFVNNGGQFREDASGKVIGWTIPAGSTGQYTTLTTKLPLSDDETSLLAYQTIEVVYLLSTSVAYDVPMTIVLQVDGVSYPSQVTRNQRVAPSQRVISVEGAIPADAKVIQPYIQSTGSAALATAQWIEIADMSVKLTGSLDKSRPPARLTAYWSSLRNRERAETALETGAIPEAIRPASITVDLASGASISTAITANRSPTKYRRRRFNLSSGTYAGGGLFPVMYDSFVGHGANRTIIDGSLAANTALATISNQSAFESYYDCDYYGFTVIAKNCRYAMHSDLAYSDKVEDVRQRIKGVRLVHLGNQEAIDYQNSIGGAPTDVWASTMAFGIGAWSGWDILVEDSELAGKFAAAGLHNNRDFTRPARWAFKNSKLVAETGTYALRIGNFGSKIKCSVLLEGNSFSGDILMETTQWFQDTLDYQPADHTEIMVTGHGNSPAVFKVSDFGRALKIESAATAGASTIAVSGSAVAVLFGTVNSKPGSGGIKGYVYGDFDISGHVVGVNSDQLITSLGKRLGNCAVTNKILTISVNGGVGINVVFNADYTNATNATILGMINSALGSAATASEYAIGERYRPMIADEEQSLQNVSAYGILMGMACAYTSDGSRSIRAMTSDDPVSLFAGVAWEDIYPGSYGRVKTAGFLPIGDILRTDAVALQLGTALSIDSAAPGYFKAGGATTVLTAIRSDAVRVVTAETMVALGGSVLQGPAGAGIPSSGGDNGDLLGYSGGQAVWRSPAEALSDIGAAPVASPAFTGTPTAPTPATATSTTQIATTAFVQAVVAALVNSAPAQLDTINELAAALGNDANFATTVTNALANKQPLDPTLTALAALTVAADKLIYATGADAFSTTDFTSVARTLLSAATQAAQRAALGLGTAATQSTGTSGANVPLLNGTNTWTGQQLMAGFPVKQSNSGGEVASARGFRQLIDGSEYLALYHDNTAALLTIQGTSKVQISGSINSMLQPLQIPSYTVATVPTASSYPRCMIYVSDGASSKRLAISDGSNWRFPDGAVIS</sequence>
<organism evidence="1 2">
    <name type="scientific">Rhizobium paknamense</name>
    <dbReference type="NCBI Taxonomy" id="1206817"/>
    <lineage>
        <taxon>Bacteria</taxon>
        <taxon>Pseudomonadati</taxon>
        <taxon>Pseudomonadota</taxon>
        <taxon>Alphaproteobacteria</taxon>
        <taxon>Hyphomicrobiales</taxon>
        <taxon>Rhizobiaceae</taxon>
        <taxon>Rhizobium/Agrobacterium group</taxon>
        <taxon>Rhizobium</taxon>
    </lineage>
</organism>
<dbReference type="GO" id="GO:0008233">
    <property type="term" value="F:peptidase activity"/>
    <property type="evidence" value="ECO:0007669"/>
    <property type="project" value="UniProtKB-KW"/>
</dbReference>
<keyword evidence="1" id="KW-0645">Protease</keyword>
<evidence type="ECO:0000313" key="2">
    <source>
        <dbReference type="Proteomes" id="UP001235269"/>
    </source>
</evidence>
<proteinExistence type="predicted"/>
<dbReference type="Proteomes" id="UP001235269">
    <property type="component" value="Unassembled WGS sequence"/>
</dbReference>
<dbReference type="PANTHER" id="PTHR35191:SF1">
    <property type="entry name" value="PROPHAGE SIDE TAIL FIBER PROTEIN HOMOLOG STFQ-RELATED"/>
    <property type="match status" value="1"/>
</dbReference>
<dbReference type="GO" id="GO:0006508">
    <property type="term" value="P:proteolysis"/>
    <property type="evidence" value="ECO:0007669"/>
    <property type="project" value="UniProtKB-KW"/>
</dbReference>
<protein>
    <submittedName>
        <fullName evidence="1">ATP-dependent protease HslVU (ClpYQ) peptidase subunit</fullName>
    </submittedName>
</protein>
<comment type="caution">
    <text evidence="1">The sequence shown here is derived from an EMBL/GenBank/DDBJ whole genome shotgun (WGS) entry which is preliminary data.</text>
</comment>
<dbReference type="EMBL" id="JAUSWH010000002">
    <property type="protein sequence ID" value="MDQ0454725.1"/>
    <property type="molecule type" value="Genomic_DNA"/>
</dbReference>